<proteinExistence type="predicted"/>
<protein>
    <submittedName>
        <fullName evidence="1">Uncharacterized protein</fullName>
    </submittedName>
</protein>
<reference evidence="1 2" key="3">
    <citation type="journal article" date="2010" name="BMC Genomics">
        <title>Transcriptome sequencing and comparative analysis of cucumber flowers with different sex types.</title>
        <authorList>
            <person name="Guo S."/>
            <person name="Zheng Y."/>
            <person name="Joung J.G."/>
            <person name="Liu S."/>
            <person name="Zhang Z."/>
            <person name="Crasta O.R."/>
            <person name="Sobral B.W."/>
            <person name="Xu Y."/>
            <person name="Huang S."/>
            <person name="Fei Z."/>
        </authorList>
    </citation>
    <scope>NUCLEOTIDE SEQUENCE [LARGE SCALE GENOMIC DNA]</scope>
    <source>
        <strain evidence="2">cv. 9930</strain>
    </source>
</reference>
<evidence type="ECO:0000313" key="2">
    <source>
        <dbReference type="Proteomes" id="UP000029981"/>
    </source>
</evidence>
<dbReference type="EMBL" id="CM002923">
    <property type="protein sequence ID" value="KGN62749.1"/>
    <property type="molecule type" value="Genomic_DNA"/>
</dbReference>
<reference evidence="1 2" key="1">
    <citation type="journal article" date="2009" name="Nat. Genet.">
        <title>The genome of the cucumber, Cucumis sativus L.</title>
        <authorList>
            <person name="Huang S."/>
            <person name="Li R."/>
            <person name="Zhang Z."/>
            <person name="Li L."/>
            <person name="Gu X."/>
            <person name="Fan W."/>
            <person name="Lucas W.J."/>
            <person name="Wang X."/>
            <person name="Xie B."/>
            <person name="Ni P."/>
            <person name="Ren Y."/>
            <person name="Zhu H."/>
            <person name="Li J."/>
            <person name="Lin K."/>
            <person name="Jin W."/>
            <person name="Fei Z."/>
            <person name="Li G."/>
            <person name="Staub J."/>
            <person name="Kilian A."/>
            <person name="van der Vossen E.A."/>
            <person name="Wu Y."/>
            <person name="Guo J."/>
            <person name="He J."/>
            <person name="Jia Z."/>
            <person name="Ren Y."/>
            <person name="Tian G."/>
            <person name="Lu Y."/>
            <person name="Ruan J."/>
            <person name="Qian W."/>
            <person name="Wang M."/>
            <person name="Huang Q."/>
            <person name="Li B."/>
            <person name="Xuan Z."/>
            <person name="Cao J."/>
            <person name="Asan"/>
            <person name="Wu Z."/>
            <person name="Zhang J."/>
            <person name="Cai Q."/>
            <person name="Bai Y."/>
            <person name="Zhao B."/>
            <person name="Han Y."/>
            <person name="Li Y."/>
            <person name="Li X."/>
            <person name="Wang S."/>
            <person name="Shi Q."/>
            <person name="Liu S."/>
            <person name="Cho W.K."/>
            <person name="Kim J.Y."/>
            <person name="Xu Y."/>
            <person name="Heller-Uszynska K."/>
            <person name="Miao H."/>
            <person name="Cheng Z."/>
            <person name="Zhang S."/>
            <person name="Wu J."/>
            <person name="Yang Y."/>
            <person name="Kang H."/>
            <person name="Li M."/>
            <person name="Liang H."/>
            <person name="Ren X."/>
            <person name="Shi Z."/>
            <person name="Wen M."/>
            <person name="Jian M."/>
            <person name="Yang H."/>
            <person name="Zhang G."/>
            <person name="Yang Z."/>
            <person name="Chen R."/>
            <person name="Liu S."/>
            <person name="Li J."/>
            <person name="Ma L."/>
            <person name="Liu H."/>
            <person name="Zhou Y."/>
            <person name="Zhao J."/>
            <person name="Fang X."/>
            <person name="Li G."/>
            <person name="Fang L."/>
            <person name="Li Y."/>
            <person name="Liu D."/>
            <person name="Zheng H."/>
            <person name="Zhang Y."/>
            <person name="Qin N."/>
            <person name="Li Z."/>
            <person name="Yang G."/>
            <person name="Yang S."/>
            <person name="Bolund L."/>
            <person name="Kristiansen K."/>
            <person name="Zheng H."/>
            <person name="Li S."/>
            <person name="Zhang X."/>
            <person name="Yang H."/>
            <person name="Wang J."/>
            <person name="Sun R."/>
            <person name="Zhang B."/>
            <person name="Jiang S."/>
            <person name="Wang J."/>
            <person name="Du Y."/>
            <person name="Li S."/>
        </authorList>
    </citation>
    <scope>NUCLEOTIDE SEQUENCE [LARGE SCALE GENOMIC DNA]</scope>
    <source>
        <strain evidence="2">cv. 9930</strain>
    </source>
</reference>
<evidence type="ECO:0000313" key="1">
    <source>
        <dbReference type="EMBL" id="KGN62749.1"/>
    </source>
</evidence>
<reference evidence="1 2" key="2">
    <citation type="journal article" date="2009" name="PLoS ONE">
        <title>An integrated genetic and cytogenetic map of the cucumber genome.</title>
        <authorList>
            <person name="Ren Y."/>
            <person name="Zhang Z."/>
            <person name="Liu J."/>
            <person name="Staub J.E."/>
            <person name="Han Y."/>
            <person name="Cheng Z."/>
            <person name="Li X."/>
            <person name="Lu J."/>
            <person name="Miao H."/>
            <person name="Kang H."/>
            <person name="Xie B."/>
            <person name="Gu X."/>
            <person name="Wang X."/>
            <person name="Du Y."/>
            <person name="Jin W."/>
            <person name="Huang S."/>
        </authorList>
    </citation>
    <scope>NUCLEOTIDE SEQUENCE [LARGE SCALE GENOMIC DNA]</scope>
    <source>
        <strain evidence="2">cv. 9930</strain>
    </source>
</reference>
<dbReference type="AlphaFoldDB" id="A0A0A0LNY9"/>
<sequence>MNQTHSYHIYIIEPYINGLTIYTNFSHELNTSHFIHKNSKELQNTSTSTSTSLRFFFFKPNGWLAQPFSSSVSVFHIYKGVSNYLHPIFTSFIPDEVIFFLSLSF</sequence>
<gene>
    <name evidence="1" type="ORF">Csa_2G370480</name>
</gene>
<name>A0A0A0LNY9_CUCSA</name>
<dbReference type="Proteomes" id="UP000029981">
    <property type="component" value="Chromosome 2"/>
</dbReference>
<accession>A0A0A0LNY9</accession>
<organism evidence="1 2">
    <name type="scientific">Cucumis sativus</name>
    <name type="common">Cucumber</name>
    <dbReference type="NCBI Taxonomy" id="3659"/>
    <lineage>
        <taxon>Eukaryota</taxon>
        <taxon>Viridiplantae</taxon>
        <taxon>Streptophyta</taxon>
        <taxon>Embryophyta</taxon>
        <taxon>Tracheophyta</taxon>
        <taxon>Spermatophyta</taxon>
        <taxon>Magnoliopsida</taxon>
        <taxon>eudicotyledons</taxon>
        <taxon>Gunneridae</taxon>
        <taxon>Pentapetalae</taxon>
        <taxon>rosids</taxon>
        <taxon>fabids</taxon>
        <taxon>Cucurbitales</taxon>
        <taxon>Cucurbitaceae</taxon>
        <taxon>Benincaseae</taxon>
        <taxon>Cucumis</taxon>
    </lineage>
</organism>
<dbReference type="Gramene" id="KGN62749">
    <property type="protein sequence ID" value="KGN62749"/>
    <property type="gene ID" value="Csa_2G370480"/>
</dbReference>
<reference evidence="1 2" key="4">
    <citation type="journal article" date="2011" name="BMC Genomics">
        <title>RNA-Seq improves annotation of protein-coding genes in the cucumber genome.</title>
        <authorList>
            <person name="Li Z."/>
            <person name="Zhang Z."/>
            <person name="Yan P."/>
            <person name="Huang S."/>
            <person name="Fei Z."/>
            <person name="Lin K."/>
        </authorList>
    </citation>
    <scope>NUCLEOTIDE SEQUENCE [LARGE SCALE GENOMIC DNA]</scope>
    <source>
        <strain evidence="2">cv. 9930</strain>
    </source>
</reference>
<keyword evidence="2" id="KW-1185">Reference proteome</keyword>